<keyword evidence="1" id="KW-0472">Membrane</keyword>
<name>A0A914WJK6_9BILA</name>
<proteinExistence type="predicted"/>
<feature type="transmembrane region" description="Helical" evidence="1">
    <location>
        <begin position="39"/>
        <end position="62"/>
    </location>
</feature>
<evidence type="ECO:0000313" key="2">
    <source>
        <dbReference type="Proteomes" id="UP000887566"/>
    </source>
</evidence>
<accession>A0A914WJK6</accession>
<reference evidence="3" key="1">
    <citation type="submission" date="2022-11" db="UniProtKB">
        <authorList>
            <consortium name="WormBaseParasite"/>
        </authorList>
    </citation>
    <scope>IDENTIFICATION</scope>
</reference>
<protein>
    <submittedName>
        <fullName evidence="3">Uncharacterized protein</fullName>
    </submittedName>
</protein>
<dbReference type="Proteomes" id="UP000887566">
    <property type="component" value="Unplaced"/>
</dbReference>
<evidence type="ECO:0000313" key="3">
    <source>
        <dbReference type="WBParaSite" id="PSAMB.scaffold4360size14895.g24079.t1"/>
    </source>
</evidence>
<keyword evidence="1" id="KW-1133">Transmembrane helix</keyword>
<keyword evidence="1" id="KW-0812">Transmembrane</keyword>
<dbReference type="AlphaFoldDB" id="A0A914WJK6"/>
<organism evidence="2 3">
    <name type="scientific">Plectus sambesii</name>
    <dbReference type="NCBI Taxonomy" id="2011161"/>
    <lineage>
        <taxon>Eukaryota</taxon>
        <taxon>Metazoa</taxon>
        <taxon>Ecdysozoa</taxon>
        <taxon>Nematoda</taxon>
        <taxon>Chromadorea</taxon>
        <taxon>Plectida</taxon>
        <taxon>Plectina</taxon>
        <taxon>Plectoidea</taxon>
        <taxon>Plectidae</taxon>
        <taxon>Plectus</taxon>
    </lineage>
</organism>
<evidence type="ECO:0000256" key="1">
    <source>
        <dbReference type="SAM" id="Phobius"/>
    </source>
</evidence>
<keyword evidence="2" id="KW-1185">Reference proteome</keyword>
<dbReference type="WBParaSite" id="PSAMB.scaffold4360size14895.g24079.t1">
    <property type="protein sequence ID" value="PSAMB.scaffold4360size14895.g24079.t1"/>
    <property type="gene ID" value="PSAMB.scaffold4360size14895.g24079"/>
</dbReference>
<sequence length="166" mass="18687">MIVLHLLYPVEAYKNHNVKLYSLQSVNSTYYLSTPLPTYFNGVIIFIVSTTMLCYAGCIKVVYQKAYKTAEGKLAVCCFLNNLNLVTPYLERVVLTMSTKWELLGITLFRGFTFEVGAFLLPIFSSELRRLLFRTGNVNPTTSAHSRDTNQATIVAAGRQRRSAPS</sequence>